<gene>
    <name evidence="18" type="ORF">DSM107014_05820</name>
</gene>
<dbReference type="Pfam" id="PF00593">
    <property type="entry name" value="TonB_dep_Rec_b-barrel"/>
    <property type="match status" value="1"/>
</dbReference>
<evidence type="ECO:0000256" key="3">
    <source>
        <dbReference type="ARBA" id="ARBA00022448"/>
    </source>
</evidence>
<evidence type="ECO:0000256" key="1">
    <source>
        <dbReference type="ARBA" id="ARBA00004571"/>
    </source>
</evidence>
<dbReference type="PANTHER" id="PTHR32552">
    <property type="entry name" value="FERRICHROME IRON RECEPTOR-RELATED"/>
    <property type="match status" value="1"/>
</dbReference>
<evidence type="ECO:0000256" key="2">
    <source>
        <dbReference type="ARBA" id="ARBA00009810"/>
    </source>
</evidence>
<feature type="domain" description="AMIN" evidence="17">
    <location>
        <begin position="46"/>
        <end position="139"/>
    </location>
</feature>
<evidence type="ECO:0000256" key="4">
    <source>
        <dbReference type="ARBA" id="ARBA00022452"/>
    </source>
</evidence>
<keyword evidence="6 13" id="KW-0812">Transmembrane</keyword>
<dbReference type="Pfam" id="PF07715">
    <property type="entry name" value="Plug"/>
    <property type="match status" value="1"/>
</dbReference>
<dbReference type="Gene3D" id="2.170.130.10">
    <property type="entry name" value="TonB-dependent receptor, plug domain"/>
    <property type="match status" value="1"/>
</dbReference>
<dbReference type="InterPro" id="IPR021731">
    <property type="entry name" value="AMIN_dom"/>
</dbReference>
<keyword evidence="11 13" id="KW-0472">Membrane</keyword>
<dbReference type="InterPro" id="IPR010105">
    <property type="entry name" value="TonB_sidphr_rcpt"/>
</dbReference>
<dbReference type="Gene3D" id="2.40.170.20">
    <property type="entry name" value="TonB-dependent receptor, beta-barrel domain"/>
    <property type="match status" value="1"/>
</dbReference>
<evidence type="ECO:0000256" key="5">
    <source>
        <dbReference type="ARBA" id="ARBA00022496"/>
    </source>
</evidence>
<dbReference type="PANTHER" id="PTHR32552:SF68">
    <property type="entry name" value="FERRICHROME OUTER MEMBRANE TRANSPORTER_PHAGE RECEPTOR"/>
    <property type="match status" value="1"/>
</dbReference>
<dbReference type="GO" id="GO:0015891">
    <property type="term" value="P:siderophore transport"/>
    <property type="evidence" value="ECO:0007669"/>
    <property type="project" value="InterPro"/>
</dbReference>
<dbReference type="GO" id="GO:0009279">
    <property type="term" value="C:cell outer membrane"/>
    <property type="evidence" value="ECO:0007669"/>
    <property type="project" value="UniProtKB-SubCell"/>
</dbReference>
<dbReference type="AlphaFoldDB" id="A0A941JPC5"/>
<evidence type="ECO:0000256" key="6">
    <source>
        <dbReference type="ARBA" id="ARBA00022692"/>
    </source>
</evidence>
<evidence type="ECO:0000256" key="11">
    <source>
        <dbReference type="ARBA" id="ARBA00023136"/>
    </source>
</evidence>
<evidence type="ECO:0000259" key="15">
    <source>
        <dbReference type="Pfam" id="PF00593"/>
    </source>
</evidence>
<comment type="subcellular location">
    <subcellularLocation>
        <location evidence="1 13">Cell outer membrane</location>
        <topology evidence="1 13">Multi-pass membrane protein</topology>
    </subcellularLocation>
</comment>
<evidence type="ECO:0000313" key="18">
    <source>
        <dbReference type="EMBL" id="MBR8827413.1"/>
    </source>
</evidence>
<dbReference type="InterPro" id="IPR039426">
    <property type="entry name" value="TonB-dep_rcpt-like"/>
</dbReference>
<feature type="domain" description="TonB-dependent receptor plug" evidence="16">
    <location>
        <begin position="185"/>
        <end position="283"/>
    </location>
</feature>
<dbReference type="NCBIfam" id="TIGR01783">
    <property type="entry name" value="TonB-siderophor"/>
    <property type="match status" value="1"/>
</dbReference>
<feature type="domain" description="TonB-dependent receptor-like beta-barrel" evidence="15">
    <location>
        <begin position="356"/>
        <end position="789"/>
    </location>
</feature>
<evidence type="ECO:0000256" key="12">
    <source>
        <dbReference type="ARBA" id="ARBA00023237"/>
    </source>
</evidence>
<evidence type="ECO:0000256" key="13">
    <source>
        <dbReference type="PROSITE-ProRule" id="PRU01360"/>
    </source>
</evidence>
<comment type="caution">
    <text evidence="18">The sequence shown here is derived from an EMBL/GenBank/DDBJ whole genome shotgun (WGS) entry which is preliminary data.</text>
</comment>
<dbReference type="InterPro" id="IPR000531">
    <property type="entry name" value="Beta-barrel_TonB"/>
</dbReference>
<dbReference type="SUPFAM" id="SSF56935">
    <property type="entry name" value="Porins"/>
    <property type="match status" value="1"/>
</dbReference>
<sequence>MEVKLVRSEPIKSKEITEIKRVNDLDNYHTEARWLVQTSTVIVTGVQINPTETGLEIVLETPEKTGLQPLIFAEENTLIIDILGAVLQLPEGETFRVENPNSETTEVKVNQLDANSIRITITGKERVPIAEVKPSEDNLVLSVTPSSATRETPREEIEVVATGEQEENYFVRDASTATGTDTPIFDIPQSIQVVPQRIIRDRNVTELGDALETVPGVVSAGGRGTSAFGPGLIIRGFPVTESIFRDGIPFFSLSPLSTNDIESIEVLKGPASVLFGDGEPGGTINLVSKKPLADPFYSASFTAGNFNTYRGDIDISGPLNKAKTVKYRLNLSYENYGSFRDFVDGERWVVSPTLTWDIGPKTSINFYGQYTYNNETIDEGLPASGDRIVNVPRDRFLGEDFAEFEQDQFNLGYTFNHQFNENLEVRHALQYLQYEPVRYAPLFDFFDEETGELSRLEYAAGGTYKRFFTNAEVIGKFNTGSVKHQVLFGVEYRNYSEDPSFQFSNLYTSINVFDPIYTGIPFAIAPEFFRDDNIDRIGVYIQDQIDLLPNLKLLAGIRYDYASQFRTTRNLGEPREEFEQTDDDFSPRVGIVYQPIPVLAIYGSYTTSFNPAFAASRNPDDSTFDPETGEQFEVGIKANLSEQVSLTFAAFEIKKQNLSTQDPNNPAFSIQTGEQTSRGIEIYFGGELLPGWNLIAGYTYLDAYVSKDNTEIEGNSLENVPDYQFSLWTTYEIQQGNLEGLGFGLGLFYVDKRPGDLDNSFTIPSYLRTDAALYYRRDRWGLQLNIENLFDVEYFSSAGFRSATPGAPFTVSGKVTVEF</sequence>
<name>A0A941JPC5_9CHRO</name>
<protein>
    <submittedName>
        <fullName evidence="18">TonB-dependent siderophore receptor</fullName>
    </submittedName>
</protein>
<dbReference type="GO" id="GO:0038023">
    <property type="term" value="F:signaling receptor activity"/>
    <property type="evidence" value="ECO:0007669"/>
    <property type="project" value="InterPro"/>
</dbReference>
<evidence type="ECO:0000313" key="19">
    <source>
        <dbReference type="Proteomes" id="UP000767446"/>
    </source>
</evidence>
<evidence type="ECO:0000256" key="8">
    <source>
        <dbReference type="ARBA" id="ARBA00023004"/>
    </source>
</evidence>
<dbReference type="CDD" id="cd01347">
    <property type="entry name" value="ligand_gated_channel"/>
    <property type="match status" value="1"/>
</dbReference>
<dbReference type="InterPro" id="IPR036942">
    <property type="entry name" value="Beta-barrel_TonB_sf"/>
</dbReference>
<dbReference type="InterPro" id="IPR037066">
    <property type="entry name" value="Plug_dom_sf"/>
</dbReference>
<accession>A0A941JPC5</accession>
<dbReference type="Proteomes" id="UP000767446">
    <property type="component" value="Unassembled WGS sequence"/>
</dbReference>
<keyword evidence="4 13" id="KW-1134">Transmembrane beta strand</keyword>
<evidence type="ECO:0000259" key="16">
    <source>
        <dbReference type="Pfam" id="PF07715"/>
    </source>
</evidence>
<evidence type="ECO:0000259" key="17">
    <source>
        <dbReference type="Pfam" id="PF11741"/>
    </source>
</evidence>
<organism evidence="18 19">
    <name type="scientific">Gomphosphaeria aponina SAG 52.96 = DSM 107014</name>
    <dbReference type="NCBI Taxonomy" id="1521640"/>
    <lineage>
        <taxon>Bacteria</taxon>
        <taxon>Bacillati</taxon>
        <taxon>Cyanobacteriota</taxon>
        <taxon>Cyanophyceae</taxon>
        <taxon>Oscillatoriophycideae</taxon>
        <taxon>Chroococcales</taxon>
        <taxon>Gomphosphaeriaceae</taxon>
        <taxon>Gomphosphaeria</taxon>
    </lineage>
</organism>
<dbReference type="FunFam" id="2.40.170.20:FF:000005">
    <property type="entry name" value="TonB-dependent siderophore receptor"/>
    <property type="match status" value="1"/>
</dbReference>
<keyword evidence="18" id="KW-0675">Receptor</keyword>
<reference evidence="18" key="1">
    <citation type="submission" date="2021-02" db="EMBL/GenBank/DDBJ databases">
        <title>Metagenome analyses of Stigonema ocellatum DSM 106950, Chlorogloea purpurea SAG 13.99 and Gomphosphaeria aponina DSM 107014.</title>
        <authorList>
            <person name="Marter P."/>
            <person name="Huang S."/>
        </authorList>
    </citation>
    <scope>NUCLEOTIDE SEQUENCE</scope>
    <source>
        <strain evidence="18">JP213</strain>
    </source>
</reference>
<evidence type="ECO:0000256" key="14">
    <source>
        <dbReference type="RuleBase" id="RU003357"/>
    </source>
</evidence>
<dbReference type="InterPro" id="IPR012910">
    <property type="entry name" value="Plug_dom"/>
</dbReference>
<comment type="similarity">
    <text evidence="2 13 14">Belongs to the TonB-dependent receptor family.</text>
</comment>
<dbReference type="FunFam" id="2.170.130.10:FF:000001">
    <property type="entry name" value="Catecholate siderophore TonB-dependent receptor"/>
    <property type="match status" value="1"/>
</dbReference>
<keyword evidence="10 14" id="KW-0798">TonB box</keyword>
<evidence type="ECO:0000256" key="7">
    <source>
        <dbReference type="ARBA" id="ARBA00022729"/>
    </source>
</evidence>
<keyword evidence="7" id="KW-0732">Signal</keyword>
<keyword evidence="5" id="KW-0410">Iron transport</keyword>
<keyword evidence="12 13" id="KW-0998">Cell outer membrane</keyword>
<dbReference type="GO" id="GO:0015344">
    <property type="term" value="F:siderophore uptake transmembrane transporter activity"/>
    <property type="evidence" value="ECO:0007669"/>
    <property type="project" value="TreeGrafter"/>
</dbReference>
<evidence type="ECO:0000256" key="9">
    <source>
        <dbReference type="ARBA" id="ARBA00023065"/>
    </source>
</evidence>
<keyword evidence="9" id="KW-0406">Ion transport</keyword>
<dbReference type="EMBL" id="JADQBC010000029">
    <property type="protein sequence ID" value="MBR8827413.1"/>
    <property type="molecule type" value="Genomic_DNA"/>
</dbReference>
<proteinExistence type="inferred from homology"/>
<evidence type="ECO:0000256" key="10">
    <source>
        <dbReference type="ARBA" id="ARBA00023077"/>
    </source>
</evidence>
<keyword evidence="3 13" id="KW-0813">Transport</keyword>
<keyword evidence="8" id="KW-0408">Iron</keyword>
<dbReference type="Pfam" id="PF11741">
    <property type="entry name" value="AMIN"/>
    <property type="match status" value="1"/>
</dbReference>
<dbReference type="PROSITE" id="PS52016">
    <property type="entry name" value="TONB_DEPENDENT_REC_3"/>
    <property type="match status" value="1"/>
</dbReference>